<gene>
    <name evidence="1" type="ORF">HX882_12870</name>
</gene>
<name>A0A7Y7XBR6_9PSED</name>
<sequence>MFENEKKMQAAIGAHARNFSGFGELIEPPRFEKNRTLEENCIIESYEYCLSCIKETVLVSEDENISLFPSECLKPDFLLYDPGMETFVIVEIKNSSKPTRESGTEIGAYTNAVKAHFPMISNGDIICVIISNHWPTLLKNYLFNEIFWHKRKILCLKPKSDDPLELECFPPASLFNKNLNLNFHKKSFSGLQLCIYANNIYNNGEIEDLDIHLEQIKSSFERLIRKSSEINSHGFAFLWRDLRKNTAARYSITYLDINPFEKFQLHEVNIESKISNTLFNIIRDWESTGNTYSTIKALSNSDHFLDDIANPFPEGSSPWWKLKEFMLEKSNLISFRTWGIVADIYENSLLEEYKSNNNIVKYDCPSFGLKFINNLIKS</sequence>
<dbReference type="AlphaFoldDB" id="A0A7Y7XBR6"/>
<reference evidence="1 2" key="1">
    <citation type="submission" date="2020-04" db="EMBL/GenBank/DDBJ databases">
        <title>Molecular characterization of pseudomonads from Agaricus bisporus reveal novel blotch 2 pathogens in Western Europe.</title>
        <authorList>
            <person name="Taparia T."/>
            <person name="Krijger M."/>
            <person name="Haynes E."/>
            <person name="Elpinstone J.G."/>
            <person name="Noble R."/>
            <person name="Van Der Wolf J."/>
        </authorList>
    </citation>
    <scope>NUCLEOTIDE SEQUENCE [LARGE SCALE GENOMIC DNA]</scope>
    <source>
        <strain evidence="1 2">H7001</strain>
    </source>
</reference>
<protein>
    <submittedName>
        <fullName evidence="1">Uncharacterized protein</fullName>
    </submittedName>
</protein>
<dbReference type="RefSeq" id="WP_177092020.1">
    <property type="nucleotide sequence ID" value="NZ_JACAQB010000006.1"/>
</dbReference>
<dbReference type="Proteomes" id="UP000539985">
    <property type="component" value="Unassembled WGS sequence"/>
</dbReference>
<proteinExistence type="predicted"/>
<evidence type="ECO:0000313" key="1">
    <source>
        <dbReference type="EMBL" id="NWB96789.1"/>
    </source>
</evidence>
<evidence type="ECO:0000313" key="2">
    <source>
        <dbReference type="Proteomes" id="UP000539985"/>
    </source>
</evidence>
<organism evidence="1 2">
    <name type="scientific">Pseudomonas gingeri</name>
    <dbReference type="NCBI Taxonomy" id="117681"/>
    <lineage>
        <taxon>Bacteria</taxon>
        <taxon>Pseudomonadati</taxon>
        <taxon>Pseudomonadota</taxon>
        <taxon>Gammaproteobacteria</taxon>
        <taxon>Pseudomonadales</taxon>
        <taxon>Pseudomonadaceae</taxon>
        <taxon>Pseudomonas</taxon>
    </lineage>
</organism>
<dbReference type="EMBL" id="JACAQB010000006">
    <property type="protein sequence ID" value="NWB96789.1"/>
    <property type="molecule type" value="Genomic_DNA"/>
</dbReference>
<accession>A0A7Y7XBR6</accession>
<comment type="caution">
    <text evidence="1">The sequence shown here is derived from an EMBL/GenBank/DDBJ whole genome shotgun (WGS) entry which is preliminary data.</text>
</comment>